<reference evidence="9" key="1">
    <citation type="journal article" date="2019" name="Int. J. Syst. Evol. Microbiol.">
        <title>The Global Catalogue of Microorganisms (GCM) 10K type strain sequencing project: providing services to taxonomists for standard genome sequencing and annotation.</title>
        <authorList>
            <consortium name="The Broad Institute Genomics Platform"/>
            <consortium name="The Broad Institute Genome Sequencing Center for Infectious Disease"/>
            <person name="Wu L."/>
            <person name="Ma J."/>
        </authorList>
    </citation>
    <scope>NUCLEOTIDE SEQUENCE [LARGE SCALE GENOMIC DNA]</scope>
    <source>
        <strain evidence="9">CCUG 37257</strain>
    </source>
</reference>
<dbReference type="PROSITE" id="PS50975">
    <property type="entry name" value="ATP_GRASP"/>
    <property type="match status" value="1"/>
</dbReference>
<dbReference type="InterPro" id="IPR011761">
    <property type="entry name" value="ATP-grasp"/>
</dbReference>
<dbReference type="PANTHER" id="PTHR21621:SF0">
    <property type="entry name" value="BETA-CITRYLGLUTAMATE SYNTHASE B-RELATED"/>
    <property type="match status" value="1"/>
</dbReference>
<keyword evidence="3" id="KW-0067">ATP-binding</keyword>
<accession>A0ABV9JUJ8</accession>
<dbReference type="RefSeq" id="WP_212929163.1">
    <property type="nucleotide sequence ID" value="NZ_JBHSFT010000004.1"/>
</dbReference>
<evidence type="ECO:0000256" key="2">
    <source>
        <dbReference type="ARBA" id="ARBA00032904"/>
    </source>
</evidence>
<evidence type="ECO:0000313" key="8">
    <source>
        <dbReference type="EMBL" id="MFC4661416.1"/>
    </source>
</evidence>
<dbReference type="InterPro" id="IPR013651">
    <property type="entry name" value="ATP-grasp_RimK-type"/>
</dbReference>
<proteinExistence type="inferred from homology"/>
<comment type="similarity">
    <text evidence="5">Belongs to the acylphosphatase family.</text>
</comment>
<dbReference type="SUPFAM" id="SSF56059">
    <property type="entry name" value="Glutathione synthetase ATP-binding domain-like"/>
    <property type="match status" value="1"/>
</dbReference>
<name>A0ABV9JUJ8_9BACI</name>
<dbReference type="PROSITE" id="PS51160">
    <property type="entry name" value="ACYLPHOSPHATASE_3"/>
    <property type="match status" value="1"/>
</dbReference>
<keyword evidence="3" id="KW-0547">Nucleotide-binding</keyword>
<comment type="caution">
    <text evidence="4">Lacks conserved residue(s) required for the propagation of feature annotation.</text>
</comment>
<organism evidence="8 9">
    <name type="scientific">Oceanobacillus aidingensis</name>
    <dbReference type="NCBI Taxonomy" id="645964"/>
    <lineage>
        <taxon>Bacteria</taxon>
        <taxon>Bacillati</taxon>
        <taxon>Bacillota</taxon>
        <taxon>Bacilli</taxon>
        <taxon>Bacillales</taxon>
        <taxon>Bacillaceae</taxon>
        <taxon>Oceanobacillus</taxon>
    </lineage>
</organism>
<dbReference type="SUPFAM" id="SSF54975">
    <property type="entry name" value="Acylphosphatase/BLUF domain-like"/>
    <property type="match status" value="1"/>
</dbReference>
<dbReference type="EMBL" id="JBHSFT010000004">
    <property type="protein sequence ID" value="MFC4661416.1"/>
    <property type="molecule type" value="Genomic_DNA"/>
</dbReference>
<sequence>MKSQEVELLPALSKKVVEGITGFQLCSYLVALEGWRRGLELKWYRDETSLCKLDRMNSSTHGKFFSLSNGDNLHYFFRSRGDKVANKAVRICQNKEETKALLEQSNVPIPIGKTLETDADMIAYANEIGYPVIIKPLNGSMGKGVYTNISNENELAGVIKELRSKYAYRQYIVEKHYDGNEYRIYVVGDKVIGATNRIPANVVGDGINTIEKLIELKNEERKQNPYLAPKPIKVDYEVTYMLERAGYALNNIPEKGEQVFLREKSNLSSGGDPIEATDELSEEVKQIAVNGLKALPSLPHAGIDIIVDPRDNRKGVVLEINGTAEIGFHLFPLVGKARDVPGAIIDYYFPETAGENKSYFYFDYLSLLDPLKQCAVDEIKVIKTPMKEMSAKKYTVSGKVNRVGYMNYIKRQALRNNLFGYAKKIDNNTIEVYLISEKKDGLDTFKKFVSKGSKKSIVEQIEERNLEYSNRPRKIGFQIIT</sequence>
<gene>
    <name evidence="8" type="ORF">ACFO3P_04145</name>
</gene>
<dbReference type="Pfam" id="PF00708">
    <property type="entry name" value="Acylphosphatase"/>
    <property type="match status" value="1"/>
</dbReference>
<evidence type="ECO:0000256" key="3">
    <source>
        <dbReference type="PROSITE-ProRule" id="PRU00409"/>
    </source>
</evidence>
<dbReference type="GO" id="GO:0003998">
    <property type="term" value="F:acylphosphatase activity"/>
    <property type="evidence" value="ECO:0007669"/>
    <property type="project" value="UniProtKB-EC"/>
</dbReference>
<dbReference type="InterPro" id="IPR001792">
    <property type="entry name" value="Acylphosphatase-like_dom"/>
</dbReference>
<keyword evidence="9" id="KW-1185">Reference proteome</keyword>
<evidence type="ECO:0000259" key="6">
    <source>
        <dbReference type="PROSITE" id="PS50975"/>
    </source>
</evidence>
<dbReference type="Proteomes" id="UP001595988">
    <property type="component" value="Unassembled WGS sequence"/>
</dbReference>
<evidence type="ECO:0000256" key="4">
    <source>
        <dbReference type="PROSITE-ProRule" id="PRU00520"/>
    </source>
</evidence>
<comment type="caution">
    <text evidence="8">The sequence shown here is derived from an EMBL/GenBank/DDBJ whole genome shotgun (WGS) entry which is preliminary data.</text>
</comment>
<keyword evidence="8" id="KW-0378">Hydrolase</keyword>
<protein>
    <recommendedName>
        <fullName evidence="1">Acylphosphatase</fullName>
    </recommendedName>
    <alternativeName>
        <fullName evidence="2">Acylphosphate phosphohydrolase</fullName>
    </alternativeName>
</protein>
<dbReference type="Pfam" id="PF08443">
    <property type="entry name" value="RimK"/>
    <property type="match status" value="1"/>
</dbReference>
<dbReference type="Gene3D" id="3.30.70.100">
    <property type="match status" value="1"/>
</dbReference>
<evidence type="ECO:0000313" key="9">
    <source>
        <dbReference type="Proteomes" id="UP001595988"/>
    </source>
</evidence>
<evidence type="ECO:0000256" key="1">
    <source>
        <dbReference type="ARBA" id="ARBA00015991"/>
    </source>
</evidence>
<evidence type="ECO:0000256" key="5">
    <source>
        <dbReference type="RuleBase" id="RU004168"/>
    </source>
</evidence>
<dbReference type="PANTHER" id="PTHR21621">
    <property type="entry name" value="RIBOSOMAL PROTEIN S6 MODIFICATION PROTEIN"/>
    <property type="match status" value="1"/>
</dbReference>
<feature type="domain" description="Acylphosphatase-like" evidence="7">
    <location>
        <begin position="391"/>
        <end position="481"/>
    </location>
</feature>
<dbReference type="InterPro" id="IPR036046">
    <property type="entry name" value="Acylphosphatase-like_dom_sf"/>
</dbReference>
<feature type="domain" description="ATP-grasp" evidence="6">
    <location>
        <begin position="99"/>
        <end position="349"/>
    </location>
</feature>
<evidence type="ECO:0000259" key="7">
    <source>
        <dbReference type="PROSITE" id="PS51160"/>
    </source>
</evidence>
<dbReference type="Gene3D" id="3.30.470.20">
    <property type="entry name" value="ATP-grasp fold, B domain"/>
    <property type="match status" value="2"/>
</dbReference>